<dbReference type="InterPro" id="IPR002524">
    <property type="entry name" value="Cation_efflux"/>
</dbReference>
<comment type="caution">
    <text evidence="7">The sequence shown here is derived from an EMBL/GenBank/DDBJ whole genome shotgun (WGS) entry which is preliminary data.</text>
</comment>
<gene>
    <name evidence="7" type="ORF">JCM5805K_2040</name>
</gene>
<dbReference type="GO" id="GO:0005886">
    <property type="term" value="C:plasma membrane"/>
    <property type="evidence" value="ECO:0007669"/>
    <property type="project" value="TreeGrafter"/>
</dbReference>
<dbReference type="Proteomes" id="UP000031847">
    <property type="component" value="Unassembled WGS sequence"/>
</dbReference>
<evidence type="ECO:0000313" key="8">
    <source>
        <dbReference type="Proteomes" id="UP000031847"/>
    </source>
</evidence>
<dbReference type="SUPFAM" id="SSF161111">
    <property type="entry name" value="Cation efflux protein transmembrane domain-like"/>
    <property type="match status" value="1"/>
</dbReference>
<dbReference type="InterPro" id="IPR058533">
    <property type="entry name" value="Cation_efflux_TM"/>
</dbReference>
<feature type="transmembrane region" description="Helical" evidence="5">
    <location>
        <begin position="191"/>
        <end position="210"/>
    </location>
</feature>
<proteinExistence type="predicted"/>
<evidence type="ECO:0000313" key="7">
    <source>
        <dbReference type="EMBL" id="GAM80924.1"/>
    </source>
</evidence>
<name>A0A0B8R405_LACLL</name>
<dbReference type="Pfam" id="PF01545">
    <property type="entry name" value="Cation_efflux"/>
    <property type="match status" value="1"/>
</dbReference>
<feature type="domain" description="Cation efflux protein transmembrane" evidence="6">
    <location>
        <begin position="32"/>
        <end position="221"/>
    </location>
</feature>
<accession>A0A0B8R405</accession>
<dbReference type="InterPro" id="IPR027469">
    <property type="entry name" value="Cation_efflux_TMD_sf"/>
</dbReference>
<evidence type="ECO:0000256" key="4">
    <source>
        <dbReference type="ARBA" id="ARBA00023136"/>
    </source>
</evidence>
<evidence type="ECO:0000259" key="6">
    <source>
        <dbReference type="Pfam" id="PF01545"/>
    </source>
</evidence>
<keyword evidence="2 5" id="KW-0812">Transmembrane</keyword>
<feature type="transmembrane region" description="Helical" evidence="5">
    <location>
        <begin position="133"/>
        <end position="154"/>
    </location>
</feature>
<dbReference type="InterPro" id="IPR050681">
    <property type="entry name" value="CDF/SLC30A"/>
</dbReference>
<feature type="transmembrane region" description="Helical" evidence="5">
    <location>
        <begin position="32"/>
        <end position="52"/>
    </location>
</feature>
<feature type="transmembrane region" description="Helical" evidence="5">
    <location>
        <begin position="99"/>
        <end position="121"/>
    </location>
</feature>
<keyword evidence="3 5" id="KW-1133">Transmembrane helix</keyword>
<evidence type="ECO:0000256" key="2">
    <source>
        <dbReference type="ARBA" id="ARBA00022692"/>
    </source>
</evidence>
<feature type="transmembrane region" description="Helical" evidence="5">
    <location>
        <begin position="166"/>
        <end position="185"/>
    </location>
</feature>
<dbReference type="AlphaFoldDB" id="A0A0B8R405"/>
<evidence type="ECO:0000256" key="5">
    <source>
        <dbReference type="SAM" id="Phobius"/>
    </source>
</evidence>
<evidence type="ECO:0000256" key="3">
    <source>
        <dbReference type="ARBA" id="ARBA00022989"/>
    </source>
</evidence>
<keyword evidence="4 5" id="KW-0472">Membrane</keyword>
<comment type="subcellular location">
    <subcellularLocation>
        <location evidence="1">Membrane</location>
        <topology evidence="1">Multi-pass membrane protein</topology>
    </subcellularLocation>
</comment>
<evidence type="ECO:0000256" key="1">
    <source>
        <dbReference type="ARBA" id="ARBA00004141"/>
    </source>
</evidence>
<dbReference type="PANTHER" id="PTHR11562:SF17">
    <property type="entry name" value="RE54080P-RELATED"/>
    <property type="match status" value="1"/>
</dbReference>
<dbReference type="GO" id="GO:0005385">
    <property type="term" value="F:zinc ion transmembrane transporter activity"/>
    <property type="evidence" value="ECO:0007669"/>
    <property type="project" value="TreeGrafter"/>
</dbReference>
<dbReference type="Gene3D" id="1.20.1510.10">
    <property type="entry name" value="Cation efflux protein transmembrane domain"/>
    <property type="match status" value="1"/>
</dbReference>
<dbReference type="EMBL" id="BBSI01000033">
    <property type="protein sequence ID" value="GAM80924.1"/>
    <property type="molecule type" value="Genomic_DNA"/>
</dbReference>
<sequence>MNKREEIMSLKNKQIKSEHDHNHLDKLVSQNVTIVFALNLFFAILEFIFGVLFNSTAILSDAVHDTGDAVAIGLAWFFQKFSKKREDKHFSFGYQRFSLLGASLTSVILITGSFIVLFEAVPRFFNPQPVEATGMLGLAIFAIVANGFGAWLLARGSSRNESILNLHALEDVLGWLGVLIVSIVLHFVKWYWLDPLLSILIALFILSKAIPKFWGTLRILLESVPEDIDYKNLLRALEQLPEVLAVTQLIIWSIDGEQNAAMIHIVIPENQDFSDAKIAVRKLLESEKVCRSAIELDETTDEHKKHVQYEI</sequence>
<dbReference type="PANTHER" id="PTHR11562">
    <property type="entry name" value="CATION EFFLUX PROTEIN/ ZINC TRANSPORTER"/>
    <property type="match status" value="1"/>
</dbReference>
<organism evidence="7 8">
    <name type="scientific">Lactococcus lactis subsp. lactis</name>
    <name type="common">Streptococcus lactis</name>
    <dbReference type="NCBI Taxonomy" id="1360"/>
    <lineage>
        <taxon>Bacteria</taxon>
        <taxon>Bacillati</taxon>
        <taxon>Bacillota</taxon>
        <taxon>Bacilli</taxon>
        <taxon>Lactobacillales</taxon>
        <taxon>Streptococcaceae</taxon>
        <taxon>Lactococcus</taxon>
    </lineage>
</organism>
<reference evidence="7 8" key="1">
    <citation type="submission" date="2015-01" db="EMBL/GenBank/DDBJ databases">
        <title>Lactococcus lactis subsp.lactis JCM 5805 whole genome shotgun sequence.</title>
        <authorList>
            <person name="Fujii T."/>
            <person name="Tomita Y."/>
            <person name="Ikushima S."/>
            <person name="Fujiwara D."/>
        </authorList>
    </citation>
    <scope>NUCLEOTIDE SEQUENCE [LARGE SCALE GENOMIC DNA]</scope>
    <source>
        <strain evidence="7 8">JCM 5805</strain>
    </source>
</reference>
<dbReference type="NCBIfam" id="TIGR01297">
    <property type="entry name" value="CDF"/>
    <property type="match status" value="1"/>
</dbReference>
<protein>
    <submittedName>
        <fullName evidence="7">Co/Zn/Cd efflux system component</fullName>
    </submittedName>
</protein>